<keyword evidence="3" id="KW-1185">Reference proteome</keyword>
<dbReference type="InterPro" id="IPR002477">
    <property type="entry name" value="Peptidoglycan-bd-like"/>
</dbReference>
<dbReference type="AlphaFoldDB" id="A0A6N6NJV2"/>
<feature type="domain" description="Peptidoglycan binding-like" evidence="1">
    <location>
        <begin position="87"/>
        <end position="142"/>
    </location>
</feature>
<organism evidence="2 3">
    <name type="scientific">Ellagibacter isourolithinifaciens</name>
    <dbReference type="NCBI Taxonomy" id="2137581"/>
    <lineage>
        <taxon>Bacteria</taxon>
        <taxon>Bacillati</taxon>
        <taxon>Actinomycetota</taxon>
        <taxon>Coriobacteriia</taxon>
        <taxon>Eggerthellales</taxon>
        <taxon>Eggerthellaceae</taxon>
        <taxon>Ellagibacter</taxon>
    </lineage>
</organism>
<evidence type="ECO:0000313" key="3">
    <source>
        <dbReference type="Proteomes" id="UP000468668"/>
    </source>
</evidence>
<dbReference type="SUPFAM" id="SSF47090">
    <property type="entry name" value="PGBD-like"/>
    <property type="match status" value="2"/>
</dbReference>
<dbReference type="InterPro" id="IPR036366">
    <property type="entry name" value="PGBDSf"/>
</dbReference>
<dbReference type="Pfam" id="PF01471">
    <property type="entry name" value="PG_binding_1"/>
    <property type="match status" value="2"/>
</dbReference>
<sequence length="304" mass="32979">MDRIKRNDKGPAVEDVQQRLVAADCLEEGAVSGVFDDATVAAVRAFCVKSGLPAAEEVDEKVWVALVDATFSLGNRTLYLRMPYFHGRDVRELQQVLSALGFACGVIDSIFGAHTEDALRKFQLNLGLPSDGIAGAYTYAAIQNLHHSWVGKAAIHEIVHLGFARAADVLEQNALCLFGTEEFARSVASRMSNLSLATNPQSKILSADSLLVAPDESMLLVHIVLPEEEAVQKVPRVSYEDEATLPLRLEQAIVAARKATSRRIAIELPGRVWEDAGEGRSAQHFAITLLDALCTALSQSERSA</sequence>
<dbReference type="GeneID" id="98658639"/>
<dbReference type="OrthoDB" id="9810670at2"/>
<reference evidence="2 3" key="1">
    <citation type="submission" date="2019-09" db="EMBL/GenBank/DDBJ databases">
        <title>Whole genome shotgun sequencing (WGS) of Ellagibacter isourolithinifaciens DSM 104140(T) and Adlercreutzia muris DSM 29508(T).</title>
        <authorList>
            <person name="Stoll D.A."/>
            <person name="Danylec N."/>
            <person name="Huch M."/>
        </authorList>
    </citation>
    <scope>NUCLEOTIDE SEQUENCE [LARGE SCALE GENOMIC DNA]</scope>
    <source>
        <strain evidence="2 3">DSM 104140</strain>
    </source>
</reference>
<gene>
    <name evidence="2" type="ORF">F8C90_09465</name>
</gene>
<evidence type="ECO:0000259" key="1">
    <source>
        <dbReference type="Pfam" id="PF01471"/>
    </source>
</evidence>
<comment type="caution">
    <text evidence="2">The sequence shown here is derived from an EMBL/GenBank/DDBJ whole genome shotgun (WGS) entry which is preliminary data.</text>
</comment>
<dbReference type="RefSeq" id="WP_158050273.1">
    <property type="nucleotide sequence ID" value="NZ_WAJR01000031.1"/>
</dbReference>
<dbReference type="EMBL" id="WAJR01000031">
    <property type="protein sequence ID" value="KAB1636969.1"/>
    <property type="molecule type" value="Genomic_DNA"/>
</dbReference>
<name>A0A6N6NJV2_9ACTN</name>
<feature type="domain" description="Peptidoglycan binding-like" evidence="1">
    <location>
        <begin position="10"/>
        <end position="66"/>
    </location>
</feature>
<proteinExistence type="predicted"/>
<dbReference type="Gene3D" id="1.10.101.10">
    <property type="entry name" value="PGBD-like superfamily/PGBD"/>
    <property type="match status" value="2"/>
</dbReference>
<evidence type="ECO:0000313" key="2">
    <source>
        <dbReference type="EMBL" id="KAB1636969.1"/>
    </source>
</evidence>
<protein>
    <submittedName>
        <fullName evidence="2">Peptidoglycan-binding protein</fullName>
    </submittedName>
</protein>
<dbReference type="Proteomes" id="UP000468668">
    <property type="component" value="Unassembled WGS sequence"/>
</dbReference>
<dbReference type="InterPro" id="IPR036365">
    <property type="entry name" value="PGBD-like_sf"/>
</dbReference>
<accession>A0A6N6NJV2</accession>